<dbReference type="GO" id="GO:0005525">
    <property type="term" value="F:GTP binding"/>
    <property type="evidence" value="ECO:0007669"/>
    <property type="project" value="UniProtKB-KW"/>
</dbReference>
<dbReference type="KEGG" id="lcm:102350077"/>
<dbReference type="HOGENOM" id="CLU_011106_5_6_1"/>
<dbReference type="PROSITE" id="PS51721">
    <property type="entry name" value="G_CP"/>
    <property type="match status" value="1"/>
</dbReference>
<dbReference type="InterPro" id="IPR014813">
    <property type="entry name" value="Gnl3_N_dom"/>
</dbReference>
<dbReference type="Ensembl" id="ENSLACT00000001416.1">
    <property type="protein sequence ID" value="ENSLACP00000001404.1"/>
    <property type="gene ID" value="ENSLACG00000001259.2"/>
</dbReference>
<keyword evidence="6" id="KW-0539">Nucleus</keyword>
<dbReference type="FunFam" id="1.10.1580.10:FF:000002">
    <property type="entry name" value="Guanine nucleotide-binding protein-like 3 (nucleolar)-like"/>
    <property type="match status" value="1"/>
</dbReference>
<dbReference type="GeneTree" id="ENSGT00940000158320"/>
<feature type="region of interest" description="Disordered" evidence="7">
    <location>
        <begin position="502"/>
        <end position="540"/>
    </location>
</feature>
<feature type="compositionally biased region" description="Acidic residues" evidence="7">
    <location>
        <begin position="502"/>
        <end position="516"/>
    </location>
</feature>
<evidence type="ECO:0000313" key="9">
    <source>
        <dbReference type="Ensembl" id="ENSLACP00000001404.1"/>
    </source>
</evidence>
<feature type="region of interest" description="Disordered" evidence="7">
    <location>
        <begin position="1"/>
        <end position="59"/>
    </location>
</feature>
<dbReference type="FunFam" id="3.40.50.300:FF:000493">
    <property type="entry name" value="Guanine nucleotide-binding protein-like 3-like protein"/>
    <property type="match status" value="1"/>
</dbReference>
<dbReference type="CTD" id="26354"/>
<reference evidence="9" key="3">
    <citation type="submission" date="2025-09" db="UniProtKB">
        <authorList>
            <consortium name="Ensembl"/>
        </authorList>
    </citation>
    <scope>IDENTIFICATION</scope>
</reference>
<dbReference type="Pfam" id="PF01926">
    <property type="entry name" value="MMR_HSR1"/>
    <property type="match status" value="1"/>
</dbReference>
<sequence>MKRPKLKKASKRMTCHKRYKIQKKVREHSRKLRKEAKKRGHKKTKKDPGIPNEAPFKQEVLREAELRKQRLEELREKQKLARQKEVAKKRKLEAAKNDPKAKKKLEKKEPTQKRQTKPLTPVDNNSRKLFCRELKKVIEASDVVLEVLDARDPLGSRCPQVEQAILQLEEKKMLVFVLNKIDLVPKENVEKWLKYLQNELPTVLFKSSTQLTDKNMQAKGLGIRSCGIDVSKGNTCAGSQCLIKLLGDYSRTQKESKTLKVGVIGFPNVGKSSIINSLKQIRTCHVGLVRGITKHVQEVHIDKQVKMLDSPSIIASPANLKVALALRSVTDIEKLGNSLEAVKAILKHSNQQKIMLQYNIPDFKNPLEFLTLLAQKRGMLKKGGVPDMEKAARMLLYDWTGAKISYHSHLPENHELPPHLSESTIEGIQRSFNMEELHVSNTNTIKAVRFPNMASSIPFHSTGPTSGVLDENEVVEEEAVEQEEMEADGQEVEAKVEVLGSEDGDDADIEDDDVAEAEPAVISTKGKQTSGKGSTAGAEQRQLNIDFTTVNQEDDAYDFNKDYF</sequence>
<comment type="subcellular location">
    <subcellularLocation>
        <location evidence="1">Nucleus</location>
        <location evidence="1">Nucleolus</location>
    </subcellularLocation>
</comment>
<dbReference type="EMBL" id="AFYH01253712">
    <property type="status" value="NOT_ANNOTATED_CDS"/>
    <property type="molecule type" value="Genomic_DNA"/>
</dbReference>
<dbReference type="FunCoup" id="H2ZVI3">
    <property type="interactions" value="1621"/>
</dbReference>
<dbReference type="AlphaFoldDB" id="H2ZVI3"/>
<feature type="compositionally biased region" description="Basic and acidic residues" evidence="7">
    <location>
        <begin position="77"/>
        <end position="112"/>
    </location>
</feature>
<dbReference type="EMBL" id="AFYH01253714">
    <property type="status" value="NOT_ANNOTATED_CDS"/>
    <property type="molecule type" value="Genomic_DNA"/>
</dbReference>
<name>H2ZVI3_LATCH</name>
<evidence type="ECO:0000256" key="6">
    <source>
        <dbReference type="ARBA" id="ARBA00023242"/>
    </source>
</evidence>
<dbReference type="RefSeq" id="XP_006013244.1">
    <property type="nucleotide sequence ID" value="XM_006013182.3"/>
</dbReference>
<dbReference type="InterPro" id="IPR023179">
    <property type="entry name" value="GTP-bd_ortho_bundle_sf"/>
</dbReference>
<evidence type="ECO:0000313" key="10">
    <source>
        <dbReference type="Proteomes" id="UP000008672"/>
    </source>
</evidence>
<reference evidence="9" key="2">
    <citation type="submission" date="2025-08" db="UniProtKB">
        <authorList>
            <consortium name="Ensembl"/>
        </authorList>
    </citation>
    <scope>IDENTIFICATION</scope>
</reference>
<dbReference type="Gene3D" id="1.10.1580.10">
    <property type="match status" value="1"/>
</dbReference>
<dbReference type="STRING" id="7897.ENSLACP00000001404"/>
<keyword evidence="5" id="KW-0342">GTP-binding</keyword>
<dbReference type="Gene3D" id="3.40.50.300">
    <property type="entry name" value="P-loop containing nucleotide triphosphate hydrolases"/>
    <property type="match status" value="1"/>
</dbReference>
<feature type="compositionally biased region" description="Basic residues" evidence="7">
    <location>
        <begin position="1"/>
        <end position="45"/>
    </location>
</feature>
<dbReference type="InParanoid" id="H2ZVI3"/>
<proteinExistence type="predicted"/>
<dbReference type="PANTHER" id="PTHR11089">
    <property type="entry name" value="GTP-BINDING PROTEIN-RELATED"/>
    <property type="match status" value="1"/>
</dbReference>
<dbReference type="Proteomes" id="UP000008672">
    <property type="component" value="Unassembled WGS sequence"/>
</dbReference>
<reference evidence="10" key="1">
    <citation type="submission" date="2011-08" db="EMBL/GenBank/DDBJ databases">
        <title>The draft genome of Latimeria chalumnae.</title>
        <authorList>
            <person name="Di Palma F."/>
            <person name="Alfoldi J."/>
            <person name="Johnson J."/>
            <person name="Berlin A."/>
            <person name="Gnerre S."/>
            <person name="Jaffe D."/>
            <person name="MacCallum I."/>
            <person name="Young S."/>
            <person name="Walker B.J."/>
            <person name="Lander E."/>
            <person name="Lindblad-Toh K."/>
        </authorList>
    </citation>
    <scope>NUCLEOTIDE SEQUENCE [LARGE SCALE GENOMIC DNA]</scope>
    <source>
        <strain evidence="10">Wild caught</strain>
    </source>
</reference>
<dbReference type="InterPro" id="IPR006073">
    <property type="entry name" value="GTP-bd"/>
</dbReference>
<dbReference type="GeneID" id="102350077"/>
<evidence type="ECO:0000256" key="5">
    <source>
        <dbReference type="ARBA" id="ARBA00023134"/>
    </source>
</evidence>
<dbReference type="CDD" id="cd04178">
    <property type="entry name" value="Nucleostemin_like"/>
    <property type="match status" value="1"/>
</dbReference>
<evidence type="ECO:0000256" key="4">
    <source>
        <dbReference type="ARBA" id="ARBA00023054"/>
    </source>
</evidence>
<organism evidence="9 10">
    <name type="scientific">Latimeria chalumnae</name>
    <name type="common">Coelacanth</name>
    <dbReference type="NCBI Taxonomy" id="7897"/>
    <lineage>
        <taxon>Eukaryota</taxon>
        <taxon>Metazoa</taxon>
        <taxon>Chordata</taxon>
        <taxon>Craniata</taxon>
        <taxon>Vertebrata</taxon>
        <taxon>Euteleostomi</taxon>
        <taxon>Coelacanthiformes</taxon>
        <taxon>Coelacanthidae</taxon>
        <taxon>Latimeria</taxon>
    </lineage>
</organism>
<dbReference type="SUPFAM" id="SSF52540">
    <property type="entry name" value="P-loop containing nucleoside triphosphate hydrolases"/>
    <property type="match status" value="1"/>
</dbReference>
<evidence type="ECO:0000256" key="7">
    <source>
        <dbReference type="SAM" id="MobiDB-lite"/>
    </source>
</evidence>
<keyword evidence="3" id="KW-0547">Nucleotide-binding</keyword>
<dbReference type="Bgee" id="ENSLACG00000001259">
    <property type="expression patterns" value="Expressed in post-anal tail muscle and 6 other cell types or tissues"/>
</dbReference>
<keyword evidence="10" id="KW-1185">Reference proteome</keyword>
<evidence type="ECO:0000256" key="2">
    <source>
        <dbReference type="ARBA" id="ARBA00016532"/>
    </source>
</evidence>
<dbReference type="OMA" id="FKLDGLW"/>
<dbReference type="PANTHER" id="PTHR11089:SF11">
    <property type="entry name" value="GUANINE NUCLEOTIDE-BINDING PROTEIN-LIKE 3"/>
    <property type="match status" value="1"/>
</dbReference>
<keyword evidence="4" id="KW-0175">Coiled coil</keyword>
<dbReference type="InterPro" id="IPR030378">
    <property type="entry name" value="G_CP_dom"/>
</dbReference>
<dbReference type="Pfam" id="PF08701">
    <property type="entry name" value="GN3L_Grn1"/>
    <property type="match status" value="1"/>
</dbReference>
<dbReference type="GO" id="GO:0005730">
    <property type="term" value="C:nucleolus"/>
    <property type="evidence" value="ECO:0007669"/>
    <property type="project" value="UniProtKB-SubCell"/>
</dbReference>
<evidence type="ECO:0000256" key="1">
    <source>
        <dbReference type="ARBA" id="ARBA00004604"/>
    </source>
</evidence>
<feature type="domain" description="CP-type G" evidence="8">
    <location>
        <begin position="131"/>
        <end position="316"/>
    </location>
</feature>
<protein>
    <recommendedName>
        <fullName evidence="2">Guanine nucleotide-binding protein-like 3</fullName>
    </recommendedName>
</protein>
<dbReference type="InterPro" id="IPR027417">
    <property type="entry name" value="P-loop_NTPase"/>
</dbReference>
<evidence type="ECO:0000259" key="8">
    <source>
        <dbReference type="PROSITE" id="PS51721"/>
    </source>
</evidence>
<dbReference type="InterPro" id="IPR050755">
    <property type="entry name" value="TRAFAC_YlqF/YawG_RiboMat"/>
</dbReference>
<dbReference type="EMBL" id="AFYH01253713">
    <property type="status" value="NOT_ANNOTATED_CDS"/>
    <property type="molecule type" value="Genomic_DNA"/>
</dbReference>
<evidence type="ECO:0000256" key="3">
    <source>
        <dbReference type="ARBA" id="ARBA00022741"/>
    </source>
</evidence>
<feature type="region of interest" description="Disordered" evidence="7">
    <location>
        <begin position="77"/>
        <end position="124"/>
    </location>
</feature>
<gene>
    <name evidence="9" type="primary">GNL3</name>
</gene>
<accession>H2ZVI3</accession>
<dbReference type="OrthoDB" id="444945at2759"/>
<dbReference type="eggNOG" id="KOG2484">
    <property type="taxonomic scope" value="Eukaryota"/>
</dbReference>